<comment type="caution">
    <text evidence="3">The sequence shown here is derived from an EMBL/GenBank/DDBJ whole genome shotgun (WGS) entry which is preliminary data.</text>
</comment>
<feature type="region of interest" description="Disordered" evidence="1">
    <location>
        <begin position="720"/>
        <end position="740"/>
    </location>
</feature>
<feature type="compositionally biased region" description="Basic and acidic residues" evidence="1">
    <location>
        <begin position="730"/>
        <end position="740"/>
    </location>
</feature>
<name>A0AAN6M2V0_9PLEO</name>
<feature type="transmembrane region" description="Helical" evidence="2">
    <location>
        <begin position="996"/>
        <end position="1013"/>
    </location>
</feature>
<keyword evidence="2" id="KW-1133">Transmembrane helix</keyword>
<feature type="compositionally biased region" description="Polar residues" evidence="1">
    <location>
        <begin position="660"/>
        <end position="670"/>
    </location>
</feature>
<gene>
    <name evidence="3" type="ORF">GRF29_28g2462898</name>
</gene>
<feature type="region of interest" description="Disordered" evidence="1">
    <location>
        <begin position="573"/>
        <end position="670"/>
    </location>
</feature>
<proteinExistence type="predicted"/>
<dbReference type="Gene3D" id="2.60.40.10">
    <property type="entry name" value="Immunoglobulins"/>
    <property type="match status" value="1"/>
</dbReference>
<feature type="region of interest" description="Disordered" evidence="1">
    <location>
        <begin position="235"/>
        <end position="272"/>
    </location>
</feature>
<feature type="compositionally biased region" description="Polar residues" evidence="1">
    <location>
        <begin position="605"/>
        <end position="616"/>
    </location>
</feature>
<feature type="compositionally biased region" description="Polar residues" evidence="1">
    <location>
        <begin position="19"/>
        <end position="49"/>
    </location>
</feature>
<feature type="region of interest" description="Disordered" evidence="1">
    <location>
        <begin position="350"/>
        <end position="402"/>
    </location>
</feature>
<feature type="compositionally biased region" description="Basic and acidic residues" evidence="1">
    <location>
        <begin position="364"/>
        <end position="381"/>
    </location>
</feature>
<evidence type="ECO:0008006" key="5">
    <source>
        <dbReference type="Google" id="ProtNLM"/>
    </source>
</evidence>
<evidence type="ECO:0000256" key="1">
    <source>
        <dbReference type="SAM" id="MobiDB-lite"/>
    </source>
</evidence>
<dbReference type="AlphaFoldDB" id="A0AAN6M2V0"/>
<feature type="region of interest" description="Disordered" evidence="1">
    <location>
        <begin position="955"/>
        <end position="977"/>
    </location>
</feature>
<dbReference type="Proteomes" id="UP001280581">
    <property type="component" value="Unassembled WGS sequence"/>
</dbReference>
<reference evidence="3 4" key="1">
    <citation type="submission" date="2021-02" db="EMBL/GenBank/DDBJ databases">
        <title>Genome assembly of Pseudopithomyces chartarum.</title>
        <authorList>
            <person name="Jauregui R."/>
            <person name="Singh J."/>
            <person name="Voisey C."/>
        </authorList>
    </citation>
    <scope>NUCLEOTIDE SEQUENCE [LARGE SCALE GENOMIC DNA]</scope>
    <source>
        <strain evidence="3 4">AGR01</strain>
    </source>
</reference>
<organism evidence="3 4">
    <name type="scientific">Pseudopithomyces chartarum</name>
    <dbReference type="NCBI Taxonomy" id="1892770"/>
    <lineage>
        <taxon>Eukaryota</taxon>
        <taxon>Fungi</taxon>
        <taxon>Dikarya</taxon>
        <taxon>Ascomycota</taxon>
        <taxon>Pezizomycotina</taxon>
        <taxon>Dothideomycetes</taxon>
        <taxon>Pleosporomycetidae</taxon>
        <taxon>Pleosporales</taxon>
        <taxon>Massarineae</taxon>
        <taxon>Didymosphaeriaceae</taxon>
        <taxon>Pseudopithomyces</taxon>
    </lineage>
</organism>
<evidence type="ECO:0000256" key="2">
    <source>
        <dbReference type="SAM" id="Phobius"/>
    </source>
</evidence>
<evidence type="ECO:0000313" key="3">
    <source>
        <dbReference type="EMBL" id="KAK3214245.1"/>
    </source>
</evidence>
<keyword evidence="2" id="KW-0812">Transmembrane</keyword>
<sequence length="1017" mass="112570">MDFLRRQVSKMPLGARGNASGSLSSPSTEHIIPKQQSSSSEYNAAAPTQETDELADGDRPVSSVSQASLPSIIPSSGALGDAKSFDRYANITIAILDPRLPVSLWTSLNSWKSPLPMMGLGKDAFCRLHFICEVDDVPDRPFHYKVQTGDGKWVLDETKPIDQDKDGNVNNVGYPESAPANADETGTGYMSPSTVSAPQYLSEATHRTASTLAEPADTSDGYENVDAPLLRHESFQGVPERRQSTQRSHPFPLPMSTIEEEPPTVSDSPTPVNNPVDNLTSEQAREYQRALVEAMPNSVADGFTRASVSLPTVMPEQATRQQDSMAFVQFDELSQSPLLHHEVGIFSASDASEEPDELEQAPLMRHESTASDATDIQRDETNESEQAPLTQHETGLSDDDSQYDIVDEFDHAPLMRHESGIGEEDDELDQAPLMRHESIVEEEDDDELEQAPLMRHESNIPAQAAYADTTTNPILSYGTTLVGEDAESPRNNALFEWRRQSAVYHAADSGSSIRHSGESEQLIFPMDSSQNIHPYRASSVYSEDWATDESGRSGWDSEAINFHLRNRRELHDTEFDEADDEATDEDEGVNELDRVPTMPYESADNLASQTSDTTDTGDVPILSHEAGYSSETEMFAGSDGLSSKRHGADRSDSGSIGHHQPSSRTNSFQSQRLREVFKGRIFGSTRQRFEENENEVAFAGAPLLSHERLSLINVPSTSDSRPFSNAFRAPRSDLPHKMPRSDAEDLNLLDSSLEIFPMDKEGVLNQVRDISNRLPEDMVRSSISQELGSPAILSQTSSSVDLAPIRSGSNMSLQSIREDASENGDLSLLPSPVFATRVPYHRRSSPIPIMTTEEIVTPVPKEHRYGYFGAEGGLEMANTAYERDTTRVRRRIPIMKRPAIQYEEDEGIEDDDPTKRQGRVFDAIALPPKSPAANVALPPRAHPVSFLEPSQTPKIRETTKPCRTPYPDESDEEDRKDKNIAATIYRHLRSCLPSRSASMLIMGFMVAGAAFWWKKWT</sequence>
<keyword evidence="4" id="KW-1185">Reference proteome</keyword>
<feature type="compositionally biased region" description="Polar residues" evidence="1">
    <location>
        <begin position="384"/>
        <end position="394"/>
    </location>
</feature>
<accession>A0AAN6M2V0</accession>
<dbReference type="EMBL" id="WVTA01000004">
    <property type="protein sequence ID" value="KAK3214245.1"/>
    <property type="molecule type" value="Genomic_DNA"/>
</dbReference>
<evidence type="ECO:0000313" key="4">
    <source>
        <dbReference type="Proteomes" id="UP001280581"/>
    </source>
</evidence>
<dbReference type="CDD" id="cd02859">
    <property type="entry name" value="E_set_AMPKbeta_like_N"/>
    <property type="match status" value="1"/>
</dbReference>
<feature type="region of interest" description="Disordered" evidence="1">
    <location>
        <begin position="1"/>
        <end position="67"/>
    </location>
</feature>
<keyword evidence="2" id="KW-0472">Membrane</keyword>
<feature type="compositionally biased region" description="Acidic residues" evidence="1">
    <location>
        <begin position="574"/>
        <end position="590"/>
    </location>
</feature>
<dbReference type="InterPro" id="IPR013783">
    <property type="entry name" value="Ig-like_fold"/>
</dbReference>
<protein>
    <recommendedName>
        <fullName evidence="5">AMP-activated protein kinase glycogen-binding domain-containing protein</fullName>
    </recommendedName>
</protein>